<name>A0A8S5P4C5_9CAUD</name>
<accession>A0A8S5P4C5</accession>
<dbReference type="EMBL" id="BK015323">
    <property type="protein sequence ID" value="DAE01281.1"/>
    <property type="molecule type" value="Genomic_DNA"/>
</dbReference>
<evidence type="ECO:0000256" key="1">
    <source>
        <dbReference type="SAM" id="MobiDB-lite"/>
    </source>
</evidence>
<feature type="region of interest" description="Disordered" evidence="1">
    <location>
        <begin position="1"/>
        <end position="20"/>
    </location>
</feature>
<sequence length="41" mass="4833">MNNQQPSSCKMEKAQRLSRKRVGETRNGEILLIRIRYSLIN</sequence>
<organism evidence="2">
    <name type="scientific">Siphoviridae sp. ctJcm18</name>
    <dbReference type="NCBI Taxonomy" id="2825433"/>
    <lineage>
        <taxon>Viruses</taxon>
        <taxon>Duplodnaviria</taxon>
        <taxon>Heunggongvirae</taxon>
        <taxon>Uroviricota</taxon>
        <taxon>Caudoviricetes</taxon>
    </lineage>
</organism>
<feature type="compositionally biased region" description="Basic and acidic residues" evidence="1">
    <location>
        <begin position="10"/>
        <end position="20"/>
    </location>
</feature>
<evidence type="ECO:0000313" key="2">
    <source>
        <dbReference type="EMBL" id="DAE01281.1"/>
    </source>
</evidence>
<protein>
    <submittedName>
        <fullName evidence="2">Uncharacterized protein</fullName>
    </submittedName>
</protein>
<proteinExistence type="predicted"/>
<reference evidence="2" key="1">
    <citation type="journal article" date="2021" name="Proc. Natl. Acad. Sci. U.S.A.">
        <title>A Catalog of Tens of Thousands of Viruses from Human Metagenomes Reveals Hidden Associations with Chronic Diseases.</title>
        <authorList>
            <person name="Tisza M.J."/>
            <person name="Buck C.B."/>
        </authorList>
    </citation>
    <scope>NUCLEOTIDE SEQUENCE</scope>
    <source>
        <strain evidence="2">CtJcm18</strain>
    </source>
</reference>